<sequence>MDKSGPILICHTQYSWYHPLLLTKKFSTITTVSFVHFPFLPDFVVMHCSQRLLDTQLRTGQKNFALLILLLNVWLCLIGSVAKGQAAAWPATSYSPYFQSLFAQASAPVAAIPSGLGAQAPSIPVPAGGPIGPGAPAFGGAAYAPGRRRRQSTPDMEQSVNGTQPSGY</sequence>
<evidence type="ECO:0000256" key="1">
    <source>
        <dbReference type="SAM" id="MobiDB-lite"/>
    </source>
</evidence>
<organism evidence="2 3">
    <name type="scientific">Ditylenchus destructor</name>
    <dbReference type="NCBI Taxonomy" id="166010"/>
    <lineage>
        <taxon>Eukaryota</taxon>
        <taxon>Metazoa</taxon>
        <taxon>Ecdysozoa</taxon>
        <taxon>Nematoda</taxon>
        <taxon>Chromadorea</taxon>
        <taxon>Rhabditida</taxon>
        <taxon>Tylenchina</taxon>
        <taxon>Tylenchomorpha</taxon>
        <taxon>Sphaerularioidea</taxon>
        <taxon>Anguinidae</taxon>
        <taxon>Anguininae</taxon>
        <taxon>Ditylenchus</taxon>
    </lineage>
</organism>
<protein>
    <submittedName>
        <fullName evidence="2">Uncharacterized protein</fullName>
    </submittedName>
</protein>
<dbReference type="EMBL" id="JAKKPZ010000003">
    <property type="protein sequence ID" value="KAI1723347.1"/>
    <property type="molecule type" value="Genomic_DNA"/>
</dbReference>
<evidence type="ECO:0000313" key="2">
    <source>
        <dbReference type="EMBL" id="KAI1723347.1"/>
    </source>
</evidence>
<proteinExistence type="predicted"/>
<dbReference type="AlphaFoldDB" id="A0AAD4NF51"/>
<evidence type="ECO:0000313" key="3">
    <source>
        <dbReference type="Proteomes" id="UP001201812"/>
    </source>
</evidence>
<dbReference type="Proteomes" id="UP001201812">
    <property type="component" value="Unassembled WGS sequence"/>
</dbReference>
<feature type="compositionally biased region" description="Polar residues" evidence="1">
    <location>
        <begin position="153"/>
        <end position="168"/>
    </location>
</feature>
<gene>
    <name evidence="2" type="ORF">DdX_03502</name>
</gene>
<keyword evidence="3" id="KW-1185">Reference proteome</keyword>
<accession>A0AAD4NF51</accession>
<reference evidence="2" key="1">
    <citation type="submission" date="2022-01" db="EMBL/GenBank/DDBJ databases">
        <title>Genome Sequence Resource for Two Populations of Ditylenchus destructor, the Migratory Endoparasitic Phytonematode.</title>
        <authorList>
            <person name="Zhang H."/>
            <person name="Lin R."/>
            <person name="Xie B."/>
        </authorList>
    </citation>
    <scope>NUCLEOTIDE SEQUENCE</scope>
    <source>
        <strain evidence="2">BazhouSP</strain>
    </source>
</reference>
<name>A0AAD4NF51_9BILA</name>
<feature type="region of interest" description="Disordered" evidence="1">
    <location>
        <begin position="136"/>
        <end position="168"/>
    </location>
</feature>
<comment type="caution">
    <text evidence="2">The sequence shown here is derived from an EMBL/GenBank/DDBJ whole genome shotgun (WGS) entry which is preliminary data.</text>
</comment>
<feature type="compositionally biased region" description="Low complexity" evidence="1">
    <location>
        <begin position="136"/>
        <end position="145"/>
    </location>
</feature>